<dbReference type="PANTHER" id="PTHR43377">
    <property type="entry name" value="BILIVERDIN REDUCTASE A"/>
    <property type="match status" value="1"/>
</dbReference>
<gene>
    <name evidence="3" type="ORF">A3C90_00190</name>
</gene>
<name>A0A1F6MD31_9BACT</name>
<reference evidence="3 4" key="1">
    <citation type="journal article" date="2016" name="Nat. Commun.">
        <title>Thousands of microbial genomes shed light on interconnected biogeochemical processes in an aquifer system.</title>
        <authorList>
            <person name="Anantharaman K."/>
            <person name="Brown C.T."/>
            <person name="Hug L.A."/>
            <person name="Sharon I."/>
            <person name="Castelle C.J."/>
            <person name="Probst A.J."/>
            <person name="Thomas B.C."/>
            <person name="Singh A."/>
            <person name="Wilkins M.J."/>
            <person name="Karaoz U."/>
            <person name="Brodie E.L."/>
            <person name="Williams K.H."/>
            <person name="Hubbard S.S."/>
            <person name="Banfield J.F."/>
        </authorList>
    </citation>
    <scope>NUCLEOTIDE SEQUENCE [LARGE SCALE GENOMIC DNA]</scope>
</reference>
<evidence type="ECO:0000313" key="3">
    <source>
        <dbReference type="EMBL" id="OGH69524.1"/>
    </source>
</evidence>
<dbReference type="InterPro" id="IPR029752">
    <property type="entry name" value="D-isomer_DH_CS1"/>
</dbReference>
<dbReference type="Pfam" id="PF22725">
    <property type="entry name" value="GFO_IDH_MocA_C3"/>
    <property type="match status" value="1"/>
</dbReference>
<evidence type="ECO:0008006" key="5">
    <source>
        <dbReference type="Google" id="ProtNLM"/>
    </source>
</evidence>
<feature type="domain" description="Gfo/Idh/MocA-like oxidoreductase N-terminal" evidence="1">
    <location>
        <begin position="1"/>
        <end position="111"/>
    </location>
</feature>
<feature type="domain" description="GFO/IDH/MocA-like oxidoreductase" evidence="2">
    <location>
        <begin position="119"/>
        <end position="243"/>
    </location>
</feature>
<dbReference type="GO" id="GO:0000166">
    <property type="term" value="F:nucleotide binding"/>
    <property type="evidence" value="ECO:0007669"/>
    <property type="project" value="InterPro"/>
</dbReference>
<dbReference type="PANTHER" id="PTHR43377:SF1">
    <property type="entry name" value="BILIVERDIN REDUCTASE A"/>
    <property type="match status" value="1"/>
</dbReference>
<organism evidence="3 4">
    <name type="scientific">Candidatus Magasanikbacteria bacterium RIFCSPHIGHO2_02_FULL_51_14</name>
    <dbReference type="NCBI Taxonomy" id="1798683"/>
    <lineage>
        <taxon>Bacteria</taxon>
        <taxon>Candidatus Magasanikiibacteriota</taxon>
    </lineage>
</organism>
<dbReference type="Proteomes" id="UP000177457">
    <property type="component" value="Unassembled WGS sequence"/>
</dbReference>
<dbReference type="AlphaFoldDB" id="A0A1F6MD31"/>
<comment type="caution">
    <text evidence="3">The sequence shown here is derived from an EMBL/GenBank/DDBJ whole genome shotgun (WGS) entry which is preliminary data.</text>
</comment>
<dbReference type="SUPFAM" id="SSF55347">
    <property type="entry name" value="Glyceraldehyde-3-phosphate dehydrogenase-like, C-terminal domain"/>
    <property type="match status" value="1"/>
</dbReference>
<sequence length="314" mass="35535">MKIGIIGFGSIGKRHWENLRPHGADIVVLTKRADVDAVATVSAWEDFVKRGPYDAIFITNETAKHEETISRCIELAPKAIFVEKPLWHKSAGLEELSAQLKDRSISVWVGYNFQFFAPFLRIKEVVRSGILGDIYYVRASVGQDLSEWRARDYRLCYSSQKEGGGGVMLDLVHDINYPAWLLGEKLRAEACVMRRVSDLGIDVEDCVESIFSAGSGTIVSVHQDYVRVPYKRSLEIVGSEASVCWDTDTQTVVVSNRKKEALISEKIVVDRNEMYKKEIEFFLEALRGNIYFSNVDEAIRDVRLIEALKAYANQ</sequence>
<evidence type="ECO:0000259" key="1">
    <source>
        <dbReference type="Pfam" id="PF01408"/>
    </source>
</evidence>
<dbReference type="EMBL" id="MFQE01000077">
    <property type="protein sequence ID" value="OGH69524.1"/>
    <property type="molecule type" value="Genomic_DNA"/>
</dbReference>
<dbReference type="STRING" id="1798683.A3C90_00190"/>
<proteinExistence type="predicted"/>
<dbReference type="Gene3D" id="3.30.360.10">
    <property type="entry name" value="Dihydrodipicolinate Reductase, domain 2"/>
    <property type="match status" value="1"/>
</dbReference>
<dbReference type="PROSITE" id="PS00065">
    <property type="entry name" value="D_2_HYDROXYACID_DH_1"/>
    <property type="match status" value="1"/>
</dbReference>
<evidence type="ECO:0000313" key="4">
    <source>
        <dbReference type="Proteomes" id="UP000177457"/>
    </source>
</evidence>
<dbReference type="Pfam" id="PF01408">
    <property type="entry name" value="GFO_IDH_MocA"/>
    <property type="match status" value="1"/>
</dbReference>
<dbReference type="InterPro" id="IPR000683">
    <property type="entry name" value="Gfo/Idh/MocA-like_OxRdtase_N"/>
</dbReference>
<dbReference type="InterPro" id="IPR051450">
    <property type="entry name" value="Gfo/Idh/MocA_Oxidoreductases"/>
</dbReference>
<dbReference type="InterPro" id="IPR055170">
    <property type="entry name" value="GFO_IDH_MocA-like_dom"/>
</dbReference>
<evidence type="ECO:0000259" key="2">
    <source>
        <dbReference type="Pfam" id="PF22725"/>
    </source>
</evidence>
<dbReference type="InterPro" id="IPR036291">
    <property type="entry name" value="NAD(P)-bd_dom_sf"/>
</dbReference>
<dbReference type="Gene3D" id="3.40.50.720">
    <property type="entry name" value="NAD(P)-binding Rossmann-like Domain"/>
    <property type="match status" value="1"/>
</dbReference>
<dbReference type="SUPFAM" id="SSF51735">
    <property type="entry name" value="NAD(P)-binding Rossmann-fold domains"/>
    <property type="match status" value="1"/>
</dbReference>
<accession>A0A1F6MD31</accession>
<protein>
    <recommendedName>
        <fullName evidence="5">Gfo/Idh/MocA-like oxidoreductase N-terminal domain-containing protein</fullName>
    </recommendedName>
</protein>